<dbReference type="STRING" id="77586.A0A0D9WQ42"/>
<accession>A0A0D9WQ42</accession>
<keyword evidence="3" id="KW-1185">Reference proteome</keyword>
<dbReference type="EnsemblPlants" id="LPERR06G12050.1">
    <property type="protein sequence ID" value="LPERR06G12050.1"/>
    <property type="gene ID" value="LPERR06G12050"/>
</dbReference>
<reference evidence="2" key="3">
    <citation type="submission" date="2015-04" db="UniProtKB">
        <authorList>
            <consortium name="EnsemblPlants"/>
        </authorList>
    </citation>
    <scope>IDENTIFICATION</scope>
</reference>
<organism evidence="2 3">
    <name type="scientific">Leersia perrieri</name>
    <dbReference type="NCBI Taxonomy" id="77586"/>
    <lineage>
        <taxon>Eukaryota</taxon>
        <taxon>Viridiplantae</taxon>
        <taxon>Streptophyta</taxon>
        <taxon>Embryophyta</taxon>
        <taxon>Tracheophyta</taxon>
        <taxon>Spermatophyta</taxon>
        <taxon>Magnoliopsida</taxon>
        <taxon>Liliopsida</taxon>
        <taxon>Poales</taxon>
        <taxon>Poaceae</taxon>
        <taxon>BOP clade</taxon>
        <taxon>Oryzoideae</taxon>
        <taxon>Oryzeae</taxon>
        <taxon>Oryzinae</taxon>
        <taxon>Leersia</taxon>
    </lineage>
</organism>
<dbReference type="Gramene" id="LPERR06G12050.1">
    <property type="protein sequence ID" value="LPERR06G12050.1"/>
    <property type="gene ID" value="LPERR06G12050"/>
</dbReference>
<sequence>MKYVAQLWAPLLYNPQKQQQQQFSQMQVPQPQQELNHQQTIGAAATPLMEGEASWNAAPMEGGALWNDQRMMGVAAAPMEEAFDNFVPFGEATHRFASASGSGYYQHEQGISNDVPAEPWMMNKNLF</sequence>
<reference evidence="2 3" key="1">
    <citation type="submission" date="2012-08" db="EMBL/GenBank/DDBJ databases">
        <title>Oryza genome evolution.</title>
        <authorList>
            <person name="Wing R.A."/>
        </authorList>
    </citation>
    <scope>NUCLEOTIDE SEQUENCE</scope>
</reference>
<protein>
    <submittedName>
        <fullName evidence="2">Uncharacterized protein</fullName>
    </submittedName>
</protein>
<dbReference type="HOGENOM" id="CLU_1973718_0_0_1"/>
<feature type="compositionally biased region" description="Low complexity" evidence="1">
    <location>
        <begin position="22"/>
        <end position="33"/>
    </location>
</feature>
<reference evidence="3" key="2">
    <citation type="submission" date="2013-12" db="EMBL/GenBank/DDBJ databases">
        <authorList>
            <person name="Yu Y."/>
            <person name="Lee S."/>
            <person name="de Baynast K."/>
            <person name="Wissotski M."/>
            <person name="Liu L."/>
            <person name="Talag J."/>
            <person name="Goicoechea J."/>
            <person name="Angelova A."/>
            <person name="Jetty R."/>
            <person name="Kudrna D."/>
            <person name="Golser W."/>
            <person name="Rivera L."/>
            <person name="Zhang J."/>
            <person name="Wing R."/>
        </authorList>
    </citation>
    <scope>NUCLEOTIDE SEQUENCE</scope>
</reference>
<dbReference type="Proteomes" id="UP000032180">
    <property type="component" value="Chromosome 6"/>
</dbReference>
<evidence type="ECO:0000313" key="2">
    <source>
        <dbReference type="EnsemblPlants" id="LPERR06G12050.1"/>
    </source>
</evidence>
<dbReference type="AlphaFoldDB" id="A0A0D9WQ42"/>
<evidence type="ECO:0000313" key="3">
    <source>
        <dbReference type="Proteomes" id="UP000032180"/>
    </source>
</evidence>
<evidence type="ECO:0000256" key="1">
    <source>
        <dbReference type="SAM" id="MobiDB-lite"/>
    </source>
</evidence>
<feature type="region of interest" description="Disordered" evidence="1">
    <location>
        <begin position="22"/>
        <end position="47"/>
    </location>
</feature>
<proteinExistence type="predicted"/>
<name>A0A0D9WQ42_9ORYZ</name>